<dbReference type="eggNOG" id="COG1413">
    <property type="taxonomic scope" value="Bacteria"/>
</dbReference>
<dbReference type="InterPro" id="IPR004155">
    <property type="entry name" value="PBS_lyase_HEAT"/>
</dbReference>
<dbReference type="RefSeq" id="WP_013932475.1">
    <property type="nucleotide sequence ID" value="NC_015707.1"/>
</dbReference>
<accession>F7YTN4</accession>
<dbReference type="Pfam" id="PF13646">
    <property type="entry name" value="HEAT_2"/>
    <property type="match status" value="1"/>
</dbReference>
<evidence type="ECO:0000313" key="1">
    <source>
        <dbReference type="EMBL" id="AEH51256.1"/>
    </source>
</evidence>
<dbReference type="InterPro" id="IPR011989">
    <property type="entry name" value="ARM-like"/>
</dbReference>
<keyword evidence="1" id="KW-0456">Lyase</keyword>
<dbReference type="Gene3D" id="1.25.10.10">
    <property type="entry name" value="Leucine-rich Repeat Variant"/>
    <property type="match status" value="1"/>
</dbReference>
<evidence type="ECO:0000313" key="2">
    <source>
        <dbReference type="Proteomes" id="UP000006804"/>
    </source>
</evidence>
<dbReference type="STRING" id="688269.Theth_1184"/>
<keyword evidence="2" id="KW-1185">Reference proteome</keyword>
<protein>
    <submittedName>
        <fullName evidence="1">PBS lyase HEAT domain protein repeat-containing protein</fullName>
    </submittedName>
</protein>
<dbReference type="InterPro" id="IPR016024">
    <property type="entry name" value="ARM-type_fold"/>
</dbReference>
<dbReference type="SUPFAM" id="SSF48371">
    <property type="entry name" value="ARM repeat"/>
    <property type="match status" value="1"/>
</dbReference>
<sequence>MFENQQTNQFSEIASSKGIEKLIQALEDGDWRIRRLAAETLGKTGDPKAVEPLIQALEDNDSILRKLALKLLVE</sequence>
<dbReference type="OrthoDB" id="38458at2"/>
<dbReference type="SMART" id="SM00567">
    <property type="entry name" value="EZ_HEAT"/>
    <property type="match status" value="1"/>
</dbReference>
<reference evidence="1 2" key="1">
    <citation type="submission" date="2010-11" db="EMBL/GenBank/DDBJ databases">
        <title>The complete genome of Thermotoga thermarum DSM 5069.</title>
        <authorList>
            <consortium name="US DOE Joint Genome Institute (JGI-PGF)"/>
            <person name="Lucas S."/>
            <person name="Copeland A."/>
            <person name="Lapidus A."/>
            <person name="Bruce D."/>
            <person name="Goodwin L."/>
            <person name="Pitluck S."/>
            <person name="Kyrpides N."/>
            <person name="Mavromatis K."/>
            <person name="Ivanova N."/>
            <person name="Zeytun A."/>
            <person name="Brettin T."/>
            <person name="Detter J.C."/>
            <person name="Tapia R."/>
            <person name="Han C."/>
            <person name="Land M."/>
            <person name="Hauser L."/>
            <person name="Markowitz V."/>
            <person name="Cheng J.-F."/>
            <person name="Hugenholtz P."/>
            <person name="Woyke T."/>
            <person name="Wu D."/>
            <person name="Spring S."/>
            <person name="Schroeder M."/>
            <person name="Brambilla E."/>
            <person name="Klenk H.-P."/>
            <person name="Eisen J.A."/>
        </authorList>
    </citation>
    <scope>NUCLEOTIDE SEQUENCE [LARGE SCALE GENOMIC DNA]</scope>
    <source>
        <strain evidence="1 2">DSM 5069</strain>
    </source>
</reference>
<dbReference type="KEGG" id="tta:Theth_1184"/>
<organism evidence="1 2">
    <name type="scientific">Pseudothermotoga thermarum DSM 5069</name>
    <dbReference type="NCBI Taxonomy" id="688269"/>
    <lineage>
        <taxon>Bacteria</taxon>
        <taxon>Thermotogati</taxon>
        <taxon>Thermotogota</taxon>
        <taxon>Thermotogae</taxon>
        <taxon>Thermotogales</taxon>
        <taxon>Thermotogaceae</taxon>
        <taxon>Pseudothermotoga</taxon>
    </lineage>
</organism>
<proteinExistence type="predicted"/>
<dbReference type="GO" id="GO:0016829">
    <property type="term" value="F:lyase activity"/>
    <property type="evidence" value="ECO:0007669"/>
    <property type="project" value="UniProtKB-KW"/>
</dbReference>
<gene>
    <name evidence="1" type="ORF">Theth_1184</name>
</gene>
<dbReference type="Proteomes" id="UP000006804">
    <property type="component" value="Chromosome"/>
</dbReference>
<dbReference type="HOGENOM" id="CLU_2685106_0_0_0"/>
<name>F7YTN4_9THEM</name>
<dbReference type="EMBL" id="CP002351">
    <property type="protein sequence ID" value="AEH51256.1"/>
    <property type="molecule type" value="Genomic_DNA"/>
</dbReference>
<dbReference type="PATRIC" id="fig|688269.3.peg.1218"/>
<dbReference type="AlphaFoldDB" id="F7YTN4"/>